<reference evidence="2 4" key="1">
    <citation type="submission" date="2017-11" db="EMBL/GenBank/DDBJ databases">
        <title>The genome of Rhizophagus clarus HR1 reveals common genetic basis of auxotrophy among arbuscular mycorrhizal fungi.</title>
        <authorList>
            <person name="Kobayashi Y."/>
        </authorList>
    </citation>
    <scope>NUCLEOTIDE SEQUENCE [LARGE SCALE GENOMIC DNA]</scope>
    <source>
        <strain evidence="2 4">HR1</strain>
    </source>
</reference>
<dbReference type="Pfam" id="PF00621">
    <property type="entry name" value="RhoGEF"/>
    <property type="match status" value="1"/>
</dbReference>
<dbReference type="Proteomes" id="UP000247702">
    <property type="component" value="Unassembled WGS sequence"/>
</dbReference>
<dbReference type="EMBL" id="BEXD01004392">
    <property type="protein sequence ID" value="GBC10501.1"/>
    <property type="molecule type" value="Genomic_DNA"/>
</dbReference>
<organism evidence="2 4">
    <name type="scientific">Rhizophagus clarus</name>
    <dbReference type="NCBI Taxonomy" id="94130"/>
    <lineage>
        <taxon>Eukaryota</taxon>
        <taxon>Fungi</taxon>
        <taxon>Fungi incertae sedis</taxon>
        <taxon>Mucoromycota</taxon>
        <taxon>Glomeromycotina</taxon>
        <taxon>Glomeromycetes</taxon>
        <taxon>Glomerales</taxon>
        <taxon>Glomeraceae</taxon>
        <taxon>Rhizophagus</taxon>
    </lineage>
</organism>
<dbReference type="Proteomes" id="UP000615446">
    <property type="component" value="Unassembled WGS sequence"/>
</dbReference>
<proteinExistence type="predicted"/>
<dbReference type="CDD" id="cd00160">
    <property type="entry name" value="RhoGEF"/>
    <property type="match status" value="1"/>
</dbReference>
<dbReference type="InterPro" id="IPR051092">
    <property type="entry name" value="FYVE_RhoGEF_PH"/>
</dbReference>
<sequence length="740" mass="84192">MTVVLITSISSSGNLVTTKKFKDSKKSNLFENNNIDNIDNNITTTTNNNDIEMTKRLNNGQTSSSMGNIEYINNFETFNERMHDDNKSSYQYNNFTNHNINKIVTEKNANENLNLKNNANLISFHENSIYTTSSSSSSSSSLSSSFSSSFLSGSPESNVNNIINYLNMQHITTTSSDTITTVKNSLPSHLNQNIYDNNVSVNTLSSNKNSANPPFTLGSKSNVDREIISDDNIIKNRQQLCLRKQPSPSKIQRLKRTFSLSKKSDREEEELEEEVIETSCDNRFSFFATATPPSSLKENYPFRSFSMSRGSSSIINNNRSSIDDVMDKSSSHTTIRSTTVTTTTTTTTLKISQSPPCVCNNNNNIRKRVKSNSVHHCSLLPTAFSSTSLVDDSGKDSFVTFSSPTTVADLIIPESRESHDHSSKIKSRNSMDDQTEFDIRRSWSHIEVRHLKGLFTKRNRHSSDVQRRNSYAYANASQRVNKQVASESEYKILNHVAQKVKETNVVNEEVTSMTSDVEPSPPRKFPVDLFALQADMEKEQDSFTRARQMRKFIISEIYSTEQSYLSHMKTLKKTFMDPCINASTSPPLVNKDDIRIIFAHLDDLIKLSDKFVETIETSMDPCEVYDSQLGQVFLNFAKEFEVYKNYAENIQRSRQLLTKKVNQSVFYRRFVSSQRKKENIKLGLSDYLIMPIQRVARYSLLLKDLKKYTIEAHSDYKDLCKALDFMISLAKECNNNIQDI</sequence>
<feature type="domain" description="DH" evidence="1">
    <location>
        <begin position="549"/>
        <end position="736"/>
    </location>
</feature>
<accession>A0A2Z6S780</accession>
<evidence type="ECO:0000313" key="3">
    <source>
        <dbReference type="EMBL" id="GES96666.1"/>
    </source>
</evidence>
<dbReference type="STRING" id="94130.A0A2Z6S780"/>
<dbReference type="GO" id="GO:0035556">
    <property type="term" value="P:intracellular signal transduction"/>
    <property type="evidence" value="ECO:0007669"/>
    <property type="project" value="InterPro"/>
</dbReference>
<dbReference type="PANTHER" id="PTHR12673">
    <property type="entry name" value="FACIOGENITAL DYSPLASIA PROTEIN"/>
    <property type="match status" value="1"/>
</dbReference>
<dbReference type="GO" id="GO:0005737">
    <property type="term" value="C:cytoplasm"/>
    <property type="evidence" value="ECO:0007669"/>
    <property type="project" value="TreeGrafter"/>
</dbReference>
<dbReference type="PANTHER" id="PTHR12673:SF159">
    <property type="entry name" value="LD03170P"/>
    <property type="match status" value="1"/>
</dbReference>
<name>A0A2Z6S780_9GLOM</name>
<comment type="caution">
    <text evidence="2">The sequence shown here is derived from an EMBL/GenBank/DDBJ whole genome shotgun (WGS) entry which is preliminary data.</text>
</comment>
<dbReference type="AlphaFoldDB" id="A0A2Z6S780"/>
<evidence type="ECO:0000259" key="1">
    <source>
        <dbReference type="PROSITE" id="PS50010"/>
    </source>
</evidence>
<gene>
    <name evidence="3" type="ORF">RCL2_002328700</name>
    <name evidence="2" type="ORF">RclHR1_00970002</name>
</gene>
<evidence type="ECO:0000313" key="2">
    <source>
        <dbReference type="EMBL" id="GBC10501.1"/>
    </source>
</evidence>
<dbReference type="Gene3D" id="1.20.900.10">
    <property type="entry name" value="Dbl homology (DH) domain"/>
    <property type="match status" value="1"/>
</dbReference>
<dbReference type="SUPFAM" id="SSF48065">
    <property type="entry name" value="DBL homology domain (DH-domain)"/>
    <property type="match status" value="1"/>
</dbReference>
<dbReference type="PROSITE" id="PS50010">
    <property type="entry name" value="DH_2"/>
    <property type="match status" value="1"/>
</dbReference>
<dbReference type="OrthoDB" id="660555at2759"/>
<protein>
    <submittedName>
        <fullName evidence="3">Rho guanine nucleotide exchange factor 4 isoform X1</fullName>
    </submittedName>
</protein>
<dbReference type="InterPro" id="IPR035899">
    <property type="entry name" value="DBL_dom_sf"/>
</dbReference>
<dbReference type="PROSITE" id="PS00741">
    <property type="entry name" value="DH_1"/>
    <property type="match status" value="1"/>
</dbReference>
<evidence type="ECO:0000313" key="4">
    <source>
        <dbReference type="Proteomes" id="UP000247702"/>
    </source>
</evidence>
<keyword evidence="4" id="KW-1185">Reference proteome</keyword>
<dbReference type="InterPro" id="IPR000219">
    <property type="entry name" value="DH_dom"/>
</dbReference>
<dbReference type="InterPro" id="IPR001331">
    <property type="entry name" value="GDS_CDC24_CS"/>
</dbReference>
<dbReference type="GO" id="GO:0005085">
    <property type="term" value="F:guanyl-nucleotide exchange factor activity"/>
    <property type="evidence" value="ECO:0007669"/>
    <property type="project" value="InterPro"/>
</dbReference>
<dbReference type="SMART" id="SM00325">
    <property type="entry name" value="RhoGEF"/>
    <property type="match status" value="1"/>
</dbReference>
<reference evidence="3" key="2">
    <citation type="submission" date="2019-10" db="EMBL/GenBank/DDBJ databases">
        <title>Conservation and host-specific expression of non-tandemly repeated heterogenous ribosome RNA gene in arbuscular mycorrhizal fungi.</title>
        <authorList>
            <person name="Maeda T."/>
            <person name="Kobayashi Y."/>
            <person name="Nakagawa T."/>
            <person name="Ezawa T."/>
            <person name="Yamaguchi K."/>
            <person name="Bino T."/>
            <person name="Nishimoto Y."/>
            <person name="Shigenobu S."/>
            <person name="Kawaguchi M."/>
        </authorList>
    </citation>
    <scope>NUCLEOTIDE SEQUENCE</scope>
    <source>
        <strain evidence="3">HR1</strain>
    </source>
</reference>
<dbReference type="EMBL" id="BLAL01000252">
    <property type="protein sequence ID" value="GES96666.1"/>
    <property type="molecule type" value="Genomic_DNA"/>
</dbReference>